<keyword evidence="1" id="KW-0472">Membrane</keyword>
<name>A0A268AC15_9BACI</name>
<dbReference type="Proteomes" id="UP000216013">
    <property type="component" value="Unassembled WGS sequence"/>
</dbReference>
<keyword evidence="1" id="KW-1133">Transmembrane helix</keyword>
<evidence type="ECO:0000313" key="2">
    <source>
        <dbReference type="EMBL" id="PAD21674.1"/>
    </source>
</evidence>
<evidence type="ECO:0000256" key="1">
    <source>
        <dbReference type="SAM" id="Phobius"/>
    </source>
</evidence>
<dbReference type="AlphaFoldDB" id="A0A268AC15"/>
<evidence type="ECO:0000313" key="3">
    <source>
        <dbReference type="Proteomes" id="UP000216013"/>
    </source>
</evidence>
<sequence length="92" mass="9646">MGFYGLLFLGVAVGAIVCAIAWVFNKQTKFHIPLVFPSMCFGILIIAAGLIVGAWNGMAISIIGLGTLAFTILPVGGILVNQYQSKKGNGCK</sequence>
<dbReference type="EMBL" id="NPBV01000008">
    <property type="protein sequence ID" value="PAD21674.1"/>
    <property type="molecule type" value="Genomic_DNA"/>
</dbReference>
<dbReference type="RefSeq" id="WP_095260810.1">
    <property type="nucleotide sequence ID" value="NZ_NPBV01000008.1"/>
</dbReference>
<feature type="transmembrane region" description="Helical" evidence="1">
    <location>
        <begin position="6"/>
        <end position="25"/>
    </location>
</feature>
<feature type="transmembrane region" description="Helical" evidence="1">
    <location>
        <begin position="32"/>
        <end position="52"/>
    </location>
</feature>
<comment type="caution">
    <text evidence="2">The sequence shown here is derived from an EMBL/GenBank/DDBJ whole genome shotgun (WGS) entry which is preliminary data.</text>
</comment>
<accession>A0A268AC15</accession>
<proteinExistence type="predicted"/>
<feature type="transmembrane region" description="Helical" evidence="1">
    <location>
        <begin position="58"/>
        <end position="80"/>
    </location>
</feature>
<keyword evidence="1" id="KW-0812">Transmembrane</keyword>
<reference evidence="2 3" key="1">
    <citation type="submission" date="2017-07" db="EMBL/GenBank/DDBJ databases">
        <title>Isolation and whole genome analysis of endospore-forming bacteria from heroin.</title>
        <authorList>
            <person name="Kalinowski J."/>
            <person name="Ahrens B."/>
            <person name="Al-Dilaimi A."/>
            <person name="Winkler A."/>
            <person name="Wibberg D."/>
            <person name="Schleenbecker U."/>
            <person name="Ruckert C."/>
            <person name="Wolfel R."/>
            <person name="Grass G."/>
        </authorList>
    </citation>
    <scope>NUCLEOTIDE SEQUENCE [LARGE SCALE GENOMIC DNA]</scope>
    <source>
        <strain evidence="2 3">7528</strain>
    </source>
</reference>
<organism evidence="2 3">
    <name type="scientific">Terribacillus saccharophilus</name>
    <dbReference type="NCBI Taxonomy" id="361277"/>
    <lineage>
        <taxon>Bacteria</taxon>
        <taxon>Bacillati</taxon>
        <taxon>Bacillota</taxon>
        <taxon>Bacilli</taxon>
        <taxon>Bacillales</taxon>
        <taxon>Bacillaceae</taxon>
        <taxon>Terribacillus</taxon>
    </lineage>
</organism>
<protein>
    <submittedName>
        <fullName evidence="2">Uncharacterized protein</fullName>
    </submittedName>
</protein>
<gene>
    <name evidence="2" type="ORF">CHH64_07560</name>
</gene>